<dbReference type="Gene3D" id="3.40.50.300">
    <property type="entry name" value="P-loop containing nucleotide triphosphate hydrolases"/>
    <property type="match status" value="2"/>
</dbReference>
<evidence type="ECO:0000256" key="1">
    <source>
        <dbReference type="SAM" id="Coils"/>
    </source>
</evidence>
<dbReference type="Proteomes" id="UP000587760">
    <property type="component" value="Unassembled WGS sequence"/>
</dbReference>
<dbReference type="SUPFAM" id="SSF52540">
    <property type="entry name" value="P-loop containing nucleoside triphosphate hydrolases"/>
    <property type="match status" value="1"/>
</dbReference>
<dbReference type="InterPro" id="IPR026866">
    <property type="entry name" value="CR006_AAA"/>
</dbReference>
<protein>
    <submittedName>
        <fullName evidence="3">Wobble nucleotide-excising tRNase</fullName>
    </submittedName>
</protein>
<feature type="coiled-coil region" evidence="1">
    <location>
        <begin position="285"/>
        <end position="315"/>
    </location>
</feature>
<name>A0A841RJQ7_9SPIO</name>
<comment type="caution">
    <text evidence="3">The sequence shown here is derived from an EMBL/GenBank/DDBJ whole genome shotgun (WGS) entry which is preliminary data.</text>
</comment>
<dbReference type="RefSeq" id="WP_184748963.1">
    <property type="nucleotide sequence ID" value="NZ_JACHGJ010000020.1"/>
</dbReference>
<reference evidence="3 4" key="1">
    <citation type="submission" date="2020-08" db="EMBL/GenBank/DDBJ databases">
        <title>Genomic Encyclopedia of Type Strains, Phase IV (KMG-IV): sequencing the most valuable type-strain genomes for metagenomic binning, comparative biology and taxonomic classification.</title>
        <authorList>
            <person name="Goeker M."/>
        </authorList>
    </citation>
    <scope>NUCLEOTIDE SEQUENCE [LARGE SCALE GENOMIC DNA]</scope>
    <source>
        <strain evidence="3 4">DSM 2461</strain>
    </source>
</reference>
<dbReference type="Pfam" id="PF13166">
    <property type="entry name" value="AAA_13"/>
    <property type="match status" value="1"/>
</dbReference>
<feature type="coiled-coil region" evidence="1">
    <location>
        <begin position="380"/>
        <end position="440"/>
    </location>
</feature>
<organism evidence="3 4">
    <name type="scientific">Spirochaeta isovalerica</name>
    <dbReference type="NCBI Taxonomy" id="150"/>
    <lineage>
        <taxon>Bacteria</taxon>
        <taxon>Pseudomonadati</taxon>
        <taxon>Spirochaetota</taxon>
        <taxon>Spirochaetia</taxon>
        <taxon>Spirochaetales</taxon>
        <taxon>Spirochaetaceae</taxon>
        <taxon>Spirochaeta</taxon>
    </lineage>
</organism>
<sequence length="721" mass="84149">MINKITMNKVASYKNSVIIETDKKVNLIYGLNGTGKSTLSDFLYNPSDPRFSNCSTEGHNSEDILVYNQQFIRDYFYESENLKGIFTLSKENKVAEEKVKAAEKEIEGLESKKTIKNEEKTKQETELDDKKKNSENRVWEIKTKYAGGDRVLEYCLENLKGQKEKLFNHILSIEKLEEKPLDTVEQLKKEVEAVQGSNAQKYALLPKIEFSENGIETSELFQKQIVGNENSTIAELIKELGNSDWVKKGLGFLSETISPDGDACPFCQQKTITSELKEKIESFFDESYEKDLNDIKELKNNYEDEINRINQKEVYVVNPFISENEDKFDNLFDGLITTLKRNIHLIDDKINAPSKIIALTDSSEMVDVLNNFITDINISITDHNDKIDNKETTLSNIKNKFWSIMRWDYDQTVSVYLKEKSSIEKNIKSIDDELENIDQKLLEQRKVAVEEQKKTINIEEAIGNINSGLTELGIDGFKIEKYKDELYQIKRSEECSETFKTLSEGEKMIISFLYFRELCKGKKSASSQANKKIIIIDDPISSLSHVYIFNVGQMIKNEFLNFSNVEQLFLLTHSLYFFYEMTDTNHERRKENQKLFRLLKNSTGTQLADLKYEEIQNDYHSYWYIIKDAQQPPALIANCMRNIIEYFFNFIERRDLNNVFQKPELQATRFQAFCRYVNRESHSLGQNIFDFKEFNYDDFKEAFGLVFIQSGYEEHYKKMMK</sequence>
<evidence type="ECO:0000313" key="3">
    <source>
        <dbReference type="EMBL" id="MBB6482728.1"/>
    </source>
</evidence>
<evidence type="ECO:0000313" key="4">
    <source>
        <dbReference type="Proteomes" id="UP000587760"/>
    </source>
</evidence>
<feature type="coiled-coil region" evidence="1">
    <location>
        <begin position="85"/>
        <end position="137"/>
    </location>
</feature>
<dbReference type="AlphaFoldDB" id="A0A841RJQ7"/>
<evidence type="ECO:0000259" key="2">
    <source>
        <dbReference type="Pfam" id="PF13166"/>
    </source>
</evidence>
<proteinExistence type="predicted"/>
<dbReference type="InterPro" id="IPR027417">
    <property type="entry name" value="P-loop_NTPase"/>
</dbReference>
<gene>
    <name evidence="3" type="ORF">HNR50_004433</name>
</gene>
<accession>A0A841RJQ7</accession>
<keyword evidence="1" id="KW-0175">Coiled coil</keyword>
<keyword evidence="4" id="KW-1185">Reference proteome</keyword>
<dbReference type="EMBL" id="JACHGJ010000020">
    <property type="protein sequence ID" value="MBB6482728.1"/>
    <property type="molecule type" value="Genomic_DNA"/>
</dbReference>
<feature type="domain" description="Protein CR006 P-loop" evidence="2">
    <location>
        <begin position="11"/>
        <end position="707"/>
    </location>
</feature>